<organism evidence="1 2">
    <name type="scientific">Salinibacillus aidingensis</name>
    <dbReference type="NCBI Taxonomy" id="237684"/>
    <lineage>
        <taxon>Bacteria</taxon>
        <taxon>Bacillati</taxon>
        <taxon>Bacillota</taxon>
        <taxon>Bacilli</taxon>
        <taxon>Bacillales</taxon>
        <taxon>Bacillaceae</taxon>
        <taxon>Salinibacillus</taxon>
    </lineage>
</organism>
<evidence type="ECO:0000313" key="1">
    <source>
        <dbReference type="EMBL" id="GAA0495405.1"/>
    </source>
</evidence>
<keyword evidence="2" id="KW-1185">Reference proteome</keyword>
<accession>A0ABP3LAI0</accession>
<comment type="caution">
    <text evidence="1">The sequence shown here is derived from an EMBL/GenBank/DDBJ whole genome shotgun (WGS) entry which is preliminary data.</text>
</comment>
<protein>
    <submittedName>
        <fullName evidence="1">Uncharacterized protein</fullName>
    </submittedName>
</protein>
<dbReference type="InterPro" id="IPR009507">
    <property type="entry name" value="UPF0435"/>
</dbReference>
<dbReference type="Pfam" id="PF06569">
    <property type="entry name" value="DUF1128"/>
    <property type="match status" value="1"/>
</dbReference>
<reference evidence="2" key="1">
    <citation type="journal article" date="2019" name="Int. J. Syst. Evol. Microbiol.">
        <title>The Global Catalogue of Microorganisms (GCM) 10K type strain sequencing project: providing services to taxonomists for standard genome sequencing and annotation.</title>
        <authorList>
            <consortium name="The Broad Institute Genomics Platform"/>
            <consortium name="The Broad Institute Genome Sequencing Center for Infectious Disease"/>
            <person name="Wu L."/>
            <person name="Ma J."/>
        </authorList>
    </citation>
    <scope>NUCLEOTIDE SEQUENCE [LARGE SCALE GENOMIC DNA]</scope>
    <source>
        <strain evidence="2">JCM 12389</strain>
    </source>
</reference>
<evidence type="ECO:0000313" key="2">
    <source>
        <dbReference type="Proteomes" id="UP001500880"/>
    </source>
</evidence>
<sequence length="74" mass="8763">MNLNEVSEQNLSFMVEELMNDLQVINRGVLDPKYFDVKDYHEIKSVYEMVKSKGQLSVPEIQAIIEELRKYRVK</sequence>
<gene>
    <name evidence="1" type="ORF">GCM10008986_22640</name>
</gene>
<dbReference type="EMBL" id="BAAADO010000004">
    <property type="protein sequence ID" value="GAA0495405.1"/>
    <property type="molecule type" value="Genomic_DNA"/>
</dbReference>
<dbReference type="Proteomes" id="UP001500880">
    <property type="component" value="Unassembled WGS sequence"/>
</dbReference>
<dbReference type="RefSeq" id="WP_343841047.1">
    <property type="nucleotide sequence ID" value="NZ_BAAADO010000004.1"/>
</dbReference>
<name>A0ABP3LAI0_9BACI</name>
<proteinExistence type="predicted"/>